<dbReference type="EMBL" id="AY809122">
    <property type="protein sequence ID" value="AAX25011.1"/>
    <property type="molecule type" value="mRNA"/>
</dbReference>
<reference evidence="1" key="1">
    <citation type="submission" date="2005-03" db="EMBL/GenBank/DDBJ databases">
        <authorList>
            <person name="Han Z."/>
        </authorList>
    </citation>
    <scope>NUCLEOTIDE SEQUENCE</scope>
</reference>
<evidence type="ECO:0000313" key="1">
    <source>
        <dbReference type="EMBL" id="AAX25011.1"/>
    </source>
</evidence>
<reference evidence="1" key="2">
    <citation type="journal article" date="2006" name="PLoS Pathog.">
        <title>New perspectives on host-parasite interplay by comparative transcriptomic and proteomic analyses of Schistosoma japonicum.</title>
        <authorList>
            <person name="Liu F."/>
            <person name="Lu J."/>
            <person name="Hu W."/>
            <person name="Wang S.Y."/>
            <person name="Cui S.J."/>
            <person name="Chi M."/>
            <person name="Yan Q."/>
            <person name="Wang X.R."/>
            <person name="Song H.D."/>
            <person name="Xu X.N."/>
            <person name="Wang J.J."/>
            <person name="Zhang X.L."/>
            <person name="Zhang X."/>
            <person name="Wang Z.Q."/>
            <person name="Xue C.L."/>
            <person name="Brindley P.J."/>
            <person name="McManus D.P."/>
            <person name="Yang P.Y."/>
            <person name="Feng Z."/>
            <person name="Chen Z."/>
            <person name="Han Z.G."/>
        </authorList>
    </citation>
    <scope>NUCLEOTIDE SEQUENCE</scope>
</reference>
<proteinExistence type="evidence at transcript level"/>
<name>Q5C5R3_SCHJA</name>
<accession>Q5C5R3</accession>
<protein>
    <submittedName>
        <fullName evidence="1">Uncharacterized protein</fullName>
    </submittedName>
</protein>
<sequence>MQDHMQYFRCYCSRREPLSKVSNKSKQFKTSCSYIWSF</sequence>
<dbReference type="AlphaFoldDB" id="Q5C5R3"/>
<organism evidence="1">
    <name type="scientific">Schistosoma japonicum</name>
    <name type="common">Blood fluke</name>
    <dbReference type="NCBI Taxonomy" id="6182"/>
    <lineage>
        <taxon>Eukaryota</taxon>
        <taxon>Metazoa</taxon>
        <taxon>Spiralia</taxon>
        <taxon>Lophotrochozoa</taxon>
        <taxon>Platyhelminthes</taxon>
        <taxon>Trematoda</taxon>
        <taxon>Digenea</taxon>
        <taxon>Strigeidida</taxon>
        <taxon>Schistosomatoidea</taxon>
        <taxon>Schistosomatidae</taxon>
        <taxon>Schistosoma</taxon>
    </lineage>
</organism>